<accession>A0A544U8P3</accession>
<feature type="region of interest" description="Disordered" evidence="1">
    <location>
        <begin position="20"/>
        <end position="69"/>
    </location>
</feature>
<feature type="domain" description="Putative host cell surface-exposed lipoprotein Ltp-like HTH region" evidence="3">
    <location>
        <begin position="115"/>
        <end position="162"/>
    </location>
</feature>
<evidence type="ECO:0000259" key="3">
    <source>
        <dbReference type="Pfam" id="PF07553"/>
    </source>
</evidence>
<reference evidence="4 5" key="1">
    <citation type="submission" date="2018-03" db="EMBL/GenBank/DDBJ databases">
        <title>Aerobic endospore-forming bacteria genome sequencing and assembly.</title>
        <authorList>
            <person name="Cavalcante D.A."/>
            <person name="Driks A."/>
            <person name="Putonti C."/>
            <person name="De-Souza M.T."/>
        </authorList>
    </citation>
    <scope>NUCLEOTIDE SEQUENCE [LARGE SCALE GENOMIC DNA]</scope>
    <source>
        <strain evidence="4 5">SDF0037</strain>
    </source>
</reference>
<protein>
    <recommendedName>
        <fullName evidence="3">Putative host cell surface-exposed lipoprotein Ltp-like HTH region domain-containing protein</fullName>
    </recommendedName>
</protein>
<sequence>MKKKLIFSAALVLSLGLAGCGTDSSNDASNKDEQKPVSAEAEKTNADEKTKVKDEAKAKEESVPREYKSALKKAEQYAKTMQMSKAGIYDQLTSEHGENFPVEAAKYAIDNLVFDWKENALKKAKSYAEMMSMSDSAIYDQLISEHGEKFTPEEAKYAVDNLK</sequence>
<dbReference type="Pfam" id="PF07553">
    <property type="entry name" value="Lipoprotein_Ltp"/>
    <property type="match status" value="2"/>
</dbReference>
<keyword evidence="2" id="KW-0732">Signal</keyword>
<evidence type="ECO:0000256" key="2">
    <source>
        <dbReference type="SAM" id="SignalP"/>
    </source>
</evidence>
<feature type="compositionally biased region" description="Basic and acidic residues" evidence="1">
    <location>
        <begin position="29"/>
        <end position="69"/>
    </location>
</feature>
<dbReference type="PROSITE" id="PS51257">
    <property type="entry name" value="PROKAR_LIPOPROTEIN"/>
    <property type="match status" value="1"/>
</dbReference>
<dbReference type="OrthoDB" id="1669102at2"/>
<evidence type="ECO:0000256" key="1">
    <source>
        <dbReference type="SAM" id="MobiDB-lite"/>
    </source>
</evidence>
<proteinExistence type="predicted"/>
<dbReference type="AlphaFoldDB" id="A0A544U8P3"/>
<dbReference type="EMBL" id="SADV01000029">
    <property type="protein sequence ID" value="TQR28454.1"/>
    <property type="molecule type" value="Genomic_DNA"/>
</dbReference>
<gene>
    <name evidence="4" type="ORF">C7Y47_21710</name>
</gene>
<dbReference type="InterPro" id="IPR011434">
    <property type="entry name" value="Ltp-like_HTH"/>
</dbReference>
<evidence type="ECO:0000313" key="5">
    <source>
        <dbReference type="Proteomes" id="UP000317944"/>
    </source>
</evidence>
<dbReference type="Proteomes" id="UP000317944">
    <property type="component" value="Unassembled WGS sequence"/>
</dbReference>
<dbReference type="Gene3D" id="1.10.10.10">
    <property type="entry name" value="Winged helix-like DNA-binding domain superfamily/Winged helix DNA-binding domain"/>
    <property type="match status" value="2"/>
</dbReference>
<name>A0A544U8P3_LYSSH</name>
<feature type="chain" id="PRO_5038909152" description="Putative host cell surface-exposed lipoprotein Ltp-like HTH region domain-containing protein" evidence="2">
    <location>
        <begin position="21"/>
        <end position="163"/>
    </location>
</feature>
<evidence type="ECO:0000313" key="4">
    <source>
        <dbReference type="EMBL" id="TQR28454.1"/>
    </source>
</evidence>
<dbReference type="InterPro" id="IPR036388">
    <property type="entry name" value="WH-like_DNA-bd_sf"/>
</dbReference>
<feature type="signal peptide" evidence="2">
    <location>
        <begin position="1"/>
        <end position="20"/>
    </location>
</feature>
<dbReference type="RefSeq" id="WP_142510644.1">
    <property type="nucleotide sequence ID" value="NZ_SADV01000029.1"/>
</dbReference>
<organism evidence="4 5">
    <name type="scientific">Lysinibacillus sphaericus</name>
    <name type="common">Bacillus sphaericus</name>
    <dbReference type="NCBI Taxonomy" id="1421"/>
    <lineage>
        <taxon>Bacteria</taxon>
        <taxon>Bacillati</taxon>
        <taxon>Bacillota</taxon>
        <taxon>Bacilli</taxon>
        <taxon>Bacillales</taxon>
        <taxon>Bacillaceae</taxon>
        <taxon>Lysinibacillus</taxon>
    </lineage>
</organism>
<comment type="caution">
    <text evidence="4">The sequence shown here is derived from an EMBL/GenBank/DDBJ whole genome shotgun (WGS) entry which is preliminary data.</text>
</comment>
<feature type="domain" description="Putative host cell surface-exposed lipoprotein Ltp-like HTH region" evidence="3">
    <location>
        <begin position="66"/>
        <end position="112"/>
    </location>
</feature>